<dbReference type="SMART" id="SM00304">
    <property type="entry name" value="HAMP"/>
    <property type="match status" value="3"/>
</dbReference>
<gene>
    <name evidence="8" type="ORF">C8N24_4121</name>
</gene>
<dbReference type="CDD" id="cd06225">
    <property type="entry name" value="HAMP"/>
    <property type="match status" value="1"/>
</dbReference>
<dbReference type="GO" id="GO:0004888">
    <property type="term" value="F:transmembrane signaling receptor activity"/>
    <property type="evidence" value="ECO:0007669"/>
    <property type="project" value="InterPro"/>
</dbReference>
<evidence type="ECO:0000256" key="2">
    <source>
        <dbReference type="ARBA" id="ARBA00022989"/>
    </source>
</evidence>
<organism evidence="8 9">
    <name type="scientific">Solirubrobacter pauli</name>
    <dbReference type="NCBI Taxonomy" id="166793"/>
    <lineage>
        <taxon>Bacteria</taxon>
        <taxon>Bacillati</taxon>
        <taxon>Actinomycetota</taxon>
        <taxon>Thermoleophilia</taxon>
        <taxon>Solirubrobacterales</taxon>
        <taxon>Solirubrobacteraceae</taxon>
        <taxon>Solirubrobacter</taxon>
    </lineage>
</organism>
<evidence type="ECO:0000259" key="7">
    <source>
        <dbReference type="PROSITE" id="PS50885"/>
    </source>
</evidence>
<keyword evidence="2" id="KW-0472">Membrane</keyword>
<dbReference type="PROSITE" id="PS50885">
    <property type="entry name" value="HAMP"/>
    <property type="match status" value="2"/>
</dbReference>
<evidence type="ECO:0000313" key="8">
    <source>
        <dbReference type="EMBL" id="RKQ86112.1"/>
    </source>
</evidence>
<evidence type="ECO:0000256" key="5">
    <source>
        <dbReference type="PROSITE-ProRule" id="PRU00284"/>
    </source>
</evidence>
<name>A0A660KZL4_9ACTN</name>
<dbReference type="SMART" id="SM00283">
    <property type="entry name" value="MA"/>
    <property type="match status" value="1"/>
</dbReference>
<comment type="caution">
    <text evidence="8">The sequence shown here is derived from an EMBL/GenBank/DDBJ whole genome shotgun (WGS) entry which is preliminary data.</text>
</comment>
<dbReference type="GO" id="GO:0006935">
    <property type="term" value="P:chemotaxis"/>
    <property type="evidence" value="ECO:0007669"/>
    <property type="project" value="InterPro"/>
</dbReference>
<dbReference type="PROSITE" id="PS50111">
    <property type="entry name" value="CHEMOTAXIS_TRANSDUC_2"/>
    <property type="match status" value="1"/>
</dbReference>
<keyword evidence="2" id="KW-1133">Transmembrane helix</keyword>
<feature type="domain" description="HAMP" evidence="7">
    <location>
        <begin position="126"/>
        <end position="179"/>
    </location>
</feature>
<comment type="similarity">
    <text evidence="4">Belongs to the methyl-accepting chemotaxis (MCP) protein family.</text>
</comment>
<dbReference type="PRINTS" id="PR00260">
    <property type="entry name" value="CHEMTRNSDUCR"/>
</dbReference>
<dbReference type="InterPro" id="IPR003660">
    <property type="entry name" value="HAMP_dom"/>
</dbReference>
<dbReference type="SUPFAM" id="SSF58104">
    <property type="entry name" value="Methyl-accepting chemotaxis protein (MCP) signaling domain"/>
    <property type="match status" value="1"/>
</dbReference>
<feature type="domain" description="HAMP" evidence="7">
    <location>
        <begin position="38"/>
        <end position="92"/>
    </location>
</feature>
<keyword evidence="1" id="KW-0812">Transmembrane</keyword>
<dbReference type="GO" id="GO:0016020">
    <property type="term" value="C:membrane"/>
    <property type="evidence" value="ECO:0007669"/>
    <property type="project" value="InterPro"/>
</dbReference>
<protein>
    <submittedName>
        <fullName evidence="8">Methyl-accepting chemotaxis protein</fullName>
    </submittedName>
</protein>
<sequence>MAIALLGAKGREHTGSLADDPVMLELTHRLTSLHDHCLTNLVAELDAMRAGDLTVEVTPVTTPIVAASDQPAVQALVDLFNSMLGKAQAALEGYNDVRETQRRALGDHSVLGGLETRLVSLSDNCLVGLGEGLAAVAEGDLTVDANPVTTPLEARPGESIGELGEVFNQMLARAQGGISAYNAMRVRLNDKVGGMIDDIGSLATRVASSSQQLSASAQETGVAIGEIATAVGSVAEGAERQVRLVTSTRDAAHVAVERATAAQAVAARGVSLTSEIASIADQTNLLALNAAIEAARAGEQGRGFAVVADEVRKLAESSSKTVEETRAAFDALAASIEDVSDCITRVAESTEEVAQVATNSSAVTEEVSAAAQQSTASTDQVATTSGELAGYASELEELVSVFSV</sequence>
<dbReference type="PANTHER" id="PTHR32089">
    <property type="entry name" value="METHYL-ACCEPTING CHEMOTAXIS PROTEIN MCPB"/>
    <property type="match status" value="1"/>
</dbReference>
<dbReference type="Pfam" id="PF00015">
    <property type="entry name" value="MCPsignal"/>
    <property type="match status" value="1"/>
</dbReference>
<proteinExistence type="inferred from homology"/>
<evidence type="ECO:0000256" key="1">
    <source>
        <dbReference type="ARBA" id="ARBA00022692"/>
    </source>
</evidence>
<dbReference type="InterPro" id="IPR004090">
    <property type="entry name" value="Chemotax_Me-accpt_rcpt"/>
</dbReference>
<feature type="domain" description="Methyl-accepting transducer" evidence="6">
    <location>
        <begin position="190"/>
        <end position="403"/>
    </location>
</feature>
<dbReference type="RefSeq" id="WP_121253575.1">
    <property type="nucleotide sequence ID" value="NZ_RBIL01000002.1"/>
</dbReference>
<dbReference type="Gene3D" id="1.10.287.950">
    <property type="entry name" value="Methyl-accepting chemotaxis protein"/>
    <property type="match status" value="1"/>
</dbReference>
<dbReference type="PANTHER" id="PTHR32089:SF112">
    <property type="entry name" value="LYSOZYME-LIKE PROTEIN-RELATED"/>
    <property type="match status" value="1"/>
</dbReference>
<dbReference type="EMBL" id="RBIL01000002">
    <property type="protein sequence ID" value="RKQ86112.1"/>
    <property type="molecule type" value="Genomic_DNA"/>
</dbReference>
<evidence type="ECO:0000256" key="3">
    <source>
        <dbReference type="ARBA" id="ARBA00023224"/>
    </source>
</evidence>
<dbReference type="AlphaFoldDB" id="A0A660KZL4"/>
<reference evidence="8 9" key="1">
    <citation type="submission" date="2018-10" db="EMBL/GenBank/DDBJ databases">
        <title>Genomic Encyclopedia of Archaeal and Bacterial Type Strains, Phase II (KMG-II): from individual species to whole genera.</title>
        <authorList>
            <person name="Goeker M."/>
        </authorList>
    </citation>
    <scope>NUCLEOTIDE SEQUENCE [LARGE SCALE GENOMIC DNA]</scope>
    <source>
        <strain evidence="8 9">DSM 14954</strain>
    </source>
</reference>
<keyword evidence="9" id="KW-1185">Reference proteome</keyword>
<dbReference type="InterPro" id="IPR004089">
    <property type="entry name" value="MCPsignal_dom"/>
</dbReference>
<evidence type="ECO:0000313" key="9">
    <source>
        <dbReference type="Proteomes" id="UP000278962"/>
    </source>
</evidence>
<accession>A0A660KZL4</accession>
<dbReference type="Proteomes" id="UP000278962">
    <property type="component" value="Unassembled WGS sequence"/>
</dbReference>
<keyword evidence="3 5" id="KW-0807">Transducer</keyword>
<evidence type="ECO:0000259" key="6">
    <source>
        <dbReference type="PROSITE" id="PS50111"/>
    </source>
</evidence>
<dbReference type="GO" id="GO:0007165">
    <property type="term" value="P:signal transduction"/>
    <property type="evidence" value="ECO:0007669"/>
    <property type="project" value="UniProtKB-KW"/>
</dbReference>
<evidence type="ECO:0000256" key="4">
    <source>
        <dbReference type="ARBA" id="ARBA00029447"/>
    </source>
</evidence>